<dbReference type="EMBL" id="RBIJ01000003">
    <property type="protein sequence ID" value="RKQ84763.1"/>
    <property type="molecule type" value="Genomic_DNA"/>
</dbReference>
<dbReference type="GO" id="GO:0002949">
    <property type="term" value="P:tRNA threonylcarbamoyladenosine modification"/>
    <property type="evidence" value="ECO:0007669"/>
    <property type="project" value="UniProtKB-UniRule"/>
</dbReference>
<keyword evidence="2 8" id="KW-0808">Transferase</keyword>
<keyword evidence="1 8" id="KW-0963">Cytoplasm</keyword>
<feature type="binding site" evidence="8">
    <location>
        <position position="295"/>
    </location>
    <ligand>
        <name>Fe cation</name>
        <dbReference type="ChEBI" id="CHEBI:24875"/>
    </ligand>
</feature>
<evidence type="ECO:0000256" key="2">
    <source>
        <dbReference type="ARBA" id="ARBA00022679"/>
    </source>
</evidence>
<keyword evidence="3 8" id="KW-0819">tRNA processing</keyword>
<dbReference type="InterPro" id="IPR017861">
    <property type="entry name" value="KAE1/TsaD"/>
</dbReference>
<dbReference type="HAMAP" id="MF_01445">
    <property type="entry name" value="TsaD"/>
    <property type="match status" value="1"/>
</dbReference>
<keyword evidence="11" id="KW-1185">Reference proteome</keyword>
<comment type="subcellular location">
    <subcellularLocation>
        <location evidence="8">Cytoplasm</location>
    </subcellularLocation>
</comment>
<dbReference type="NCBIfam" id="TIGR03723">
    <property type="entry name" value="T6A_TsaD_YgjD"/>
    <property type="match status" value="1"/>
</dbReference>
<dbReference type="SUPFAM" id="SSF53067">
    <property type="entry name" value="Actin-like ATPase domain"/>
    <property type="match status" value="2"/>
</dbReference>
<evidence type="ECO:0000256" key="1">
    <source>
        <dbReference type="ARBA" id="ARBA00022490"/>
    </source>
</evidence>
<dbReference type="NCBIfam" id="TIGR00329">
    <property type="entry name" value="gcp_kae1"/>
    <property type="match status" value="1"/>
</dbReference>
<dbReference type="InterPro" id="IPR043129">
    <property type="entry name" value="ATPase_NBD"/>
</dbReference>
<feature type="binding site" evidence="8">
    <location>
        <position position="163"/>
    </location>
    <ligand>
        <name>substrate</name>
    </ligand>
</feature>
<dbReference type="InterPro" id="IPR000905">
    <property type="entry name" value="Gcp-like_dom"/>
</dbReference>
<evidence type="ECO:0000259" key="9">
    <source>
        <dbReference type="Pfam" id="PF00814"/>
    </source>
</evidence>
<sequence length="342" mass="36333">MGIETSCDETAVALVDDTFSVRASFLTSQMERHAAYGGVVPELAAREHLVAILPLLEQVAGGAASLRKEVRAVAVTYGPGLVGALHVGIAAAKALAWAWDVPLLPVHHLAAHIYAARLEGPFHYPFLALLISGGHTELVLVEGPLAFRLLGATRDDAVGEAYDKVARLLGLPYPGGPEIDRLAQSGEARYSFPRVVLEGYAFSFSGLKTHVRHFLERAEAAGESPRPEDVAASFQAAVVDVLAEKTFRAVDETGVRELVVAGGVAANSALRRRFAREAEARGVRLRIPPPAYCTDNAAMVAALGVELLHAGITADLDLPARASLSLDGWPLSDPYLADRVRG</sequence>
<evidence type="ECO:0000256" key="5">
    <source>
        <dbReference type="ARBA" id="ARBA00023004"/>
    </source>
</evidence>
<keyword evidence="5 8" id="KW-0408">Iron</keyword>
<dbReference type="InterPro" id="IPR022450">
    <property type="entry name" value="TsaD"/>
</dbReference>
<dbReference type="InterPro" id="IPR017860">
    <property type="entry name" value="Peptidase_M22_CS"/>
</dbReference>
<evidence type="ECO:0000256" key="6">
    <source>
        <dbReference type="ARBA" id="ARBA00023315"/>
    </source>
</evidence>
<feature type="binding site" evidence="8">
    <location>
        <position position="112"/>
    </location>
    <ligand>
        <name>Fe cation</name>
        <dbReference type="ChEBI" id="CHEBI:24875"/>
    </ligand>
</feature>
<comment type="caution">
    <text evidence="10">The sequence shown here is derived from an EMBL/GenBank/DDBJ whole genome shotgun (WGS) entry which is preliminary data.</text>
</comment>
<dbReference type="RefSeq" id="WP_245956534.1">
    <property type="nucleotide sequence ID" value="NZ_RBIJ01000003.1"/>
</dbReference>
<evidence type="ECO:0000256" key="4">
    <source>
        <dbReference type="ARBA" id="ARBA00022723"/>
    </source>
</evidence>
<name>A0A660KUV2_9BACL</name>
<feature type="binding site" evidence="8">
    <location>
        <position position="267"/>
    </location>
    <ligand>
        <name>substrate</name>
    </ligand>
</feature>
<feature type="binding site" evidence="8">
    <location>
        <position position="180"/>
    </location>
    <ligand>
        <name>substrate</name>
    </ligand>
</feature>
<feature type="binding site" evidence="8">
    <location>
        <position position="176"/>
    </location>
    <ligand>
        <name>substrate</name>
    </ligand>
</feature>
<dbReference type="PRINTS" id="PR00789">
    <property type="entry name" value="OSIALOPTASE"/>
</dbReference>
<dbReference type="Pfam" id="PF00814">
    <property type="entry name" value="TsaD"/>
    <property type="match status" value="1"/>
</dbReference>
<protein>
    <recommendedName>
        <fullName evidence="8">tRNA N6-adenosine threonylcarbamoyltransferase</fullName>
        <ecNumber evidence="8">2.3.1.234</ecNumber>
    </recommendedName>
    <alternativeName>
        <fullName evidence="8">N6-L-threonylcarbamoyladenine synthase</fullName>
        <shortName evidence="8">t(6)A synthase</shortName>
    </alternativeName>
    <alternativeName>
        <fullName evidence="8">t(6)A37 threonylcarbamoyladenosine biosynthesis protein TsaD</fullName>
    </alternativeName>
    <alternativeName>
        <fullName evidence="8">tRNA threonylcarbamoyladenosine biosynthesis protein TsaD</fullName>
    </alternativeName>
</protein>
<dbReference type="PROSITE" id="PS01016">
    <property type="entry name" value="GLYCOPROTEASE"/>
    <property type="match status" value="1"/>
</dbReference>
<keyword evidence="4 8" id="KW-0479">Metal-binding</keyword>
<reference evidence="10 11" key="1">
    <citation type="submission" date="2018-10" db="EMBL/GenBank/DDBJ databases">
        <title>Genomic Encyclopedia of Type Strains, Phase IV (KMG-IV): sequencing the most valuable type-strain genomes for metagenomic binning, comparative biology and taxonomic classification.</title>
        <authorList>
            <person name="Goeker M."/>
        </authorList>
    </citation>
    <scope>NUCLEOTIDE SEQUENCE [LARGE SCALE GENOMIC DNA]</scope>
    <source>
        <strain evidence="10 11">DSM 22653</strain>
    </source>
</reference>
<feature type="binding site" evidence="8">
    <location>
        <begin position="130"/>
        <end position="134"/>
    </location>
    <ligand>
        <name>substrate</name>
    </ligand>
</feature>
<comment type="cofactor">
    <cofactor evidence="8">
        <name>Fe(2+)</name>
        <dbReference type="ChEBI" id="CHEBI:29033"/>
    </cofactor>
    <text evidence="8">Binds 1 Fe(2+) ion per subunit.</text>
</comment>
<dbReference type="GO" id="GO:0005737">
    <property type="term" value="C:cytoplasm"/>
    <property type="evidence" value="ECO:0007669"/>
    <property type="project" value="UniProtKB-SubCell"/>
</dbReference>
<dbReference type="Gene3D" id="3.30.420.40">
    <property type="match status" value="2"/>
</dbReference>
<gene>
    <name evidence="8" type="primary">tsaD</name>
    <name evidence="10" type="ORF">C7438_1257</name>
</gene>
<evidence type="ECO:0000313" key="10">
    <source>
        <dbReference type="EMBL" id="RKQ84763.1"/>
    </source>
</evidence>
<feature type="binding site" evidence="8">
    <location>
        <position position="108"/>
    </location>
    <ligand>
        <name>Fe cation</name>
        <dbReference type="ChEBI" id="CHEBI:24875"/>
    </ligand>
</feature>
<dbReference type="Proteomes" id="UP000267019">
    <property type="component" value="Unassembled WGS sequence"/>
</dbReference>
<organism evidence="10 11">
    <name type="scientific">Brockia lithotrophica</name>
    <dbReference type="NCBI Taxonomy" id="933949"/>
    <lineage>
        <taxon>Bacteria</taxon>
        <taxon>Bacillati</taxon>
        <taxon>Bacillota</taxon>
        <taxon>Bacilli</taxon>
        <taxon>Bacillales</taxon>
        <taxon>Bacillales Family X. Incertae Sedis</taxon>
        <taxon>Brockia</taxon>
    </lineage>
</organism>
<dbReference type="CDD" id="cd24133">
    <property type="entry name" value="ASKHA_NBD_TsaD_bac"/>
    <property type="match status" value="1"/>
</dbReference>
<evidence type="ECO:0000313" key="11">
    <source>
        <dbReference type="Proteomes" id="UP000267019"/>
    </source>
</evidence>
<accession>A0A660KUV2</accession>
<comment type="similarity">
    <text evidence="8">Belongs to the KAE1 / TsaD family.</text>
</comment>
<dbReference type="FunFam" id="3.30.420.40:FF:000012">
    <property type="entry name" value="tRNA N6-adenosine threonylcarbamoyltransferase"/>
    <property type="match status" value="1"/>
</dbReference>
<dbReference type="FunFam" id="3.30.420.40:FF:000040">
    <property type="entry name" value="tRNA N6-adenosine threonylcarbamoyltransferase"/>
    <property type="match status" value="1"/>
</dbReference>
<comment type="catalytic activity">
    <reaction evidence="7 8">
        <text>L-threonylcarbamoyladenylate + adenosine(37) in tRNA = N(6)-L-threonylcarbamoyladenosine(37) in tRNA + AMP + H(+)</text>
        <dbReference type="Rhea" id="RHEA:37059"/>
        <dbReference type="Rhea" id="RHEA-COMP:10162"/>
        <dbReference type="Rhea" id="RHEA-COMP:10163"/>
        <dbReference type="ChEBI" id="CHEBI:15378"/>
        <dbReference type="ChEBI" id="CHEBI:73682"/>
        <dbReference type="ChEBI" id="CHEBI:74411"/>
        <dbReference type="ChEBI" id="CHEBI:74418"/>
        <dbReference type="ChEBI" id="CHEBI:456215"/>
        <dbReference type="EC" id="2.3.1.234"/>
    </reaction>
</comment>
<dbReference type="AlphaFoldDB" id="A0A660KUV2"/>
<dbReference type="GO" id="GO:0061711">
    <property type="term" value="F:tRNA N(6)-L-threonylcarbamoyladenine synthase activity"/>
    <property type="evidence" value="ECO:0007669"/>
    <property type="project" value="UniProtKB-EC"/>
</dbReference>
<keyword evidence="6 8" id="KW-0012">Acyltransferase</keyword>
<dbReference type="GO" id="GO:0005506">
    <property type="term" value="F:iron ion binding"/>
    <property type="evidence" value="ECO:0007669"/>
    <property type="project" value="UniProtKB-UniRule"/>
</dbReference>
<proteinExistence type="inferred from homology"/>
<evidence type="ECO:0000256" key="3">
    <source>
        <dbReference type="ARBA" id="ARBA00022694"/>
    </source>
</evidence>
<evidence type="ECO:0000256" key="8">
    <source>
        <dbReference type="HAMAP-Rule" id="MF_01445"/>
    </source>
</evidence>
<evidence type="ECO:0000256" key="7">
    <source>
        <dbReference type="ARBA" id="ARBA00048117"/>
    </source>
</evidence>
<feature type="domain" description="Gcp-like" evidence="9">
    <location>
        <begin position="21"/>
        <end position="301"/>
    </location>
</feature>
<dbReference type="PANTHER" id="PTHR11735">
    <property type="entry name" value="TRNA N6-ADENOSINE THREONYLCARBAMOYLTRANSFERASE"/>
    <property type="match status" value="1"/>
</dbReference>
<comment type="function">
    <text evidence="8">Required for the formation of a threonylcarbamoyl group on adenosine at position 37 (t(6)A37) in tRNAs that read codons beginning with adenine. Is involved in the transfer of the threonylcarbamoyl moiety of threonylcarbamoyl-AMP (TC-AMP) to the N6 group of A37, together with TsaE and TsaB. TsaD likely plays a direct catalytic role in this reaction.</text>
</comment>
<dbReference type="PANTHER" id="PTHR11735:SF6">
    <property type="entry name" value="TRNA N6-ADENOSINE THREONYLCARBAMOYLTRANSFERASE, MITOCHONDRIAL"/>
    <property type="match status" value="1"/>
</dbReference>
<dbReference type="EC" id="2.3.1.234" evidence="8"/>